<evidence type="ECO:0000313" key="1">
    <source>
        <dbReference type="Proteomes" id="UP000887574"/>
    </source>
</evidence>
<proteinExistence type="predicted"/>
<dbReference type="Proteomes" id="UP000887574">
    <property type="component" value="Unplaced"/>
</dbReference>
<dbReference type="WBParaSite" id="jg11358">
    <property type="protein sequence ID" value="jg11358"/>
    <property type="gene ID" value="jg11358"/>
</dbReference>
<organism evidence="1 2">
    <name type="scientific">Ditylenchus dipsaci</name>
    <dbReference type="NCBI Taxonomy" id="166011"/>
    <lineage>
        <taxon>Eukaryota</taxon>
        <taxon>Metazoa</taxon>
        <taxon>Ecdysozoa</taxon>
        <taxon>Nematoda</taxon>
        <taxon>Chromadorea</taxon>
        <taxon>Rhabditida</taxon>
        <taxon>Tylenchina</taxon>
        <taxon>Tylenchomorpha</taxon>
        <taxon>Sphaerularioidea</taxon>
        <taxon>Anguinidae</taxon>
        <taxon>Anguininae</taxon>
        <taxon>Ditylenchus</taxon>
    </lineage>
</organism>
<accession>A0A915CQ62</accession>
<sequence>MDNVQQAQQLVEMKEAIEKQTGPINLIDGKAVKMEDGKMEDGFKNLNDGVYVNPFYTKDIRIQRRKKREQKEIGLAKYLVQNQNLDFSKNSQSQTNSLLKDP</sequence>
<dbReference type="AlphaFoldDB" id="A0A915CQ62"/>
<keyword evidence="1" id="KW-1185">Reference proteome</keyword>
<evidence type="ECO:0000313" key="2">
    <source>
        <dbReference type="WBParaSite" id="jg11358"/>
    </source>
</evidence>
<protein>
    <submittedName>
        <fullName evidence="2">Uncharacterized protein</fullName>
    </submittedName>
</protein>
<reference evidence="2" key="1">
    <citation type="submission" date="2022-11" db="UniProtKB">
        <authorList>
            <consortium name="WormBaseParasite"/>
        </authorList>
    </citation>
    <scope>IDENTIFICATION</scope>
</reference>
<name>A0A915CQ62_9BILA</name>